<feature type="domain" description="DUF11" evidence="1">
    <location>
        <begin position="992"/>
        <end position="1092"/>
    </location>
</feature>
<organism evidence="2 3">
    <name type="scientific">Paenibacillus gallinarum</name>
    <dbReference type="NCBI Taxonomy" id="2762232"/>
    <lineage>
        <taxon>Bacteria</taxon>
        <taxon>Bacillati</taxon>
        <taxon>Bacillota</taxon>
        <taxon>Bacilli</taxon>
        <taxon>Bacillales</taxon>
        <taxon>Paenibacillaceae</taxon>
        <taxon>Paenibacillus</taxon>
    </lineage>
</organism>
<feature type="domain" description="DUF11" evidence="1">
    <location>
        <begin position="2147"/>
        <end position="2234"/>
    </location>
</feature>
<sequence length="2236" mass="225919">MSLIPLVLRATYNATGGITFTGNTLGLSRSAVQGVPGDLDSIGAFITTNTATRFGTYPLGTTNNYVSNSSSATLVMPSGSTILYAELIWGGSYINGSVNLSSAINNPVTFITPSGTNSVIPDPTTYNAFDLGNGAQAYVRSANVTPLVQQAGAGTYTTGSVVGTIIITGDTTANHAGWTLAVIYNNPSLPFRNMSLRAGGILVNASNSTTITGFATPTSGPLGGRALFSAQEGDANRTGDSAQFGPTSATLVSLSGPNNFANNFFASQINNDAGLINTTGTFGTSNQINGAPGTNIIGGRQGWDITNVDISARLINNQSSAVLNLTTSGDVYIINANAIQININSPSISVVKSASATGLVLGDTYTYTVVVSNTGTANAASVVLTDVLPSGVTFVPGSVVVAGTSRPTFDILSGVPIGTLNFGSSITITYRATVSSTPANQTISNSANTAFTFQSVAGGGTITGVIPSNNLSIPVYDPLFTIVKSADTTNATVGDTVTYTATIANTGNIGAAVNYRDVIPAGTTFVPGSFRVNGTVISGANPATGVNIGTLALGSTTNVTFQVVVNSLPAPPSLVNQGSISYTFQPPDGRTISGSAVSNTLSIPVTTPNVSVTKSVNVTDTSVGETITYTSVITNNGLTTLQNIVFTDASPPGTNFIVGSFTVDGVVRPSANPANSISIGSLQSGRSTTVSFQALVTSVPSTSQISNQSSISYGSGSFTGNVVSSIVSTPIYVPNISALKSFNATSTAIGNLLEVTLQLTNIGNIGAQVQIIDNIPPGTNFVTGSVALGGVPIPAANPALGFSIGSLGVNTTSIVTFQLQVISLPTPQTITNTATINYAYTLPSGRTQSGALSSNTVSIPVSAPNISLVKIANTAEAAINDIIAYSITVSNTGSGTVSSIILSDIPPEGTSFVTGSVRINGVAVSTAVPSSGIAVGPLVAQSSALVTYQLKVISLPASGAIANQATAAFTSGSFTGSSTSNTVTIPVYNAAISLVKSTNTTLATAGDTLTYTIQISNSGNIVSSLTLTDVLPTEVSFVTNSVVIGGVPAPGANPVSGFLVSDVPVGGMTVVTFLVTINSLPASQKILNQATALYYYQTPSGRVLSGSTTSNSVVIQVSAPNVSVVTTASTALAVVGDRVTYTTTITNNGPSSITNVIISDGLPQNVSFVPGSVVIGGVLAPDRSPLTGIPIGSLAPGASAVVTFEVNVTMAVPSQINNQSTVSFTSGVFSGTSTSNQTQIPVTQPQISLTKTANTNNATVGDTVVYTITATNSGNLPAALIVSDTIPAGTTFTPNSVLVNGISIPGVSIIDGVSAGVIAAGATSVLSFSITITSLPSPQFISNQASSTFTFTTPDNRTLTGTALSNTVSFPVSSPNVLVTKTSSLADVSVGDIITFTVTVTNLGIEDVQNVLLSDPVTGTSFIPGSVTINGGPNPTANPTGGISLGGIAASASATVTYNVRVVSVPTPPEISSSASVSFTSGVFAGTTFSNAPIIPVYNPVLAAVKSASKINATVGDTLTYSITVSNTGNFGATINLTDTIPAGTSFVPNSVLINGLPSPGSDPSLGIVSGSITPGTSSTVTFSVVIDTLPSPQFLSNQSFVSYSYTLPSGRTLGGNVSSNVSVVTVSAPNVTAVKISSFTSLAVGDVNTYTVNIGNNGIETVNNVIVTDALPASTSFISGSVYVDGIQRPTANPATGVTIGSITPGSTVNVTFQYRINSIPTTSLSQIENRAIVTFTSGTFSGSTFSNTVSTPVYSPILSAVKTANTINATVGDTVVYSITYTNTGNYGGNVVLTDLIPEGTALIPNSVILNGAPVPGANPALGMSVGVVSSTATVMFSVVVNTLPVSQQLSNQAASTFTYTLPDGRTLNGSFVSNLLQIPVSSPNITLVKSASVSTAVVGDTYTYSVLVTNNGIANVNNAVLSDVLAIESSFVPGSVTVGGSSRIDANPAGGINLGTIAPGNAVTVTFDVRVNTLPSAPYTIQNRSSVSFTSGAFTGASYSNTVSISIYQPIFQLLKTSSTSNVTVGDTVTYFLNLTNTGNIPGIVTLTDDLPDGAVLVPNSVLINGVPQPGVNPETGIPLGNVAPGSNINITVTLQIIVDTLPELQQLINQAFGTFTYAPPDGRLLGGSFSSNPLVIPVSSPNVTVIKTTSTGDAVVGDTITYTVVITNNGIVEVENVVMVDPVPAGTKFVSGSVIVDGNARPNANPNTGVTVGTIQEGAFSTITFQVQVVTI</sequence>
<feature type="domain" description="DUF11" evidence="1">
    <location>
        <begin position="1888"/>
        <end position="1991"/>
    </location>
</feature>
<dbReference type="InterPro" id="IPR008966">
    <property type="entry name" value="Adhesion_dom_sf"/>
</dbReference>
<dbReference type="SUPFAM" id="SSF49401">
    <property type="entry name" value="Bacterial adhesins"/>
    <property type="match status" value="1"/>
</dbReference>
<evidence type="ECO:0000313" key="2">
    <source>
        <dbReference type="EMBL" id="MBD7970777.1"/>
    </source>
</evidence>
<dbReference type="PANTHER" id="PTHR34819:SF3">
    <property type="entry name" value="CELL SURFACE PROTEIN"/>
    <property type="match status" value="1"/>
</dbReference>
<feature type="domain" description="DUF11" evidence="1">
    <location>
        <begin position="610"/>
        <end position="712"/>
    </location>
</feature>
<reference evidence="2 3" key="1">
    <citation type="submission" date="2020-08" db="EMBL/GenBank/DDBJ databases">
        <title>A Genomic Blueprint of the Chicken Gut Microbiome.</title>
        <authorList>
            <person name="Gilroy R."/>
            <person name="Ravi A."/>
            <person name="Getino M."/>
            <person name="Pursley I."/>
            <person name="Horton D.L."/>
            <person name="Alikhan N.-F."/>
            <person name="Baker D."/>
            <person name="Gharbi K."/>
            <person name="Hall N."/>
            <person name="Watson M."/>
            <person name="Adriaenssens E.M."/>
            <person name="Foster-Nyarko E."/>
            <person name="Jarju S."/>
            <person name="Secka A."/>
            <person name="Antonio M."/>
            <person name="Oren A."/>
            <person name="Chaudhuri R."/>
            <person name="La Ragione R.M."/>
            <person name="Hildebrand F."/>
            <person name="Pallen M.J."/>
        </authorList>
    </citation>
    <scope>NUCLEOTIDE SEQUENCE [LARGE SCALE GENOMIC DNA]</scope>
    <source>
        <strain evidence="2 3">Sa2BVA9</strain>
    </source>
</reference>
<proteinExistence type="predicted"/>
<feature type="domain" description="DUF11" evidence="1">
    <location>
        <begin position="866"/>
        <end position="976"/>
    </location>
</feature>
<gene>
    <name evidence="2" type="ORF">H9647_22175</name>
</gene>
<dbReference type="Proteomes" id="UP000608071">
    <property type="component" value="Unassembled WGS sequence"/>
</dbReference>
<feature type="domain" description="DUF11" evidence="1">
    <location>
        <begin position="482"/>
        <end position="581"/>
    </location>
</feature>
<comment type="caution">
    <text evidence="2">The sequence shown here is derived from an EMBL/GenBank/DDBJ whole genome shotgun (WGS) entry which is preliminary data.</text>
</comment>
<keyword evidence="3" id="KW-1185">Reference proteome</keyword>
<evidence type="ECO:0000259" key="1">
    <source>
        <dbReference type="Pfam" id="PF01345"/>
    </source>
</evidence>
<dbReference type="InterPro" id="IPR051172">
    <property type="entry name" value="Chlamydia_OmcB"/>
</dbReference>
<feature type="domain" description="DUF11" evidence="1">
    <location>
        <begin position="1122"/>
        <end position="1226"/>
    </location>
</feature>
<dbReference type="EMBL" id="JACSQL010000015">
    <property type="protein sequence ID" value="MBD7970777.1"/>
    <property type="molecule type" value="Genomic_DNA"/>
</dbReference>
<evidence type="ECO:0000313" key="3">
    <source>
        <dbReference type="Proteomes" id="UP000608071"/>
    </source>
</evidence>
<dbReference type="InterPro" id="IPR001434">
    <property type="entry name" value="OmcB-like_DUF11"/>
</dbReference>
<feature type="domain" description="DUF11" evidence="1">
    <location>
        <begin position="1378"/>
        <end position="1478"/>
    </location>
</feature>
<dbReference type="PANTHER" id="PTHR34819">
    <property type="entry name" value="LARGE CYSTEINE-RICH PERIPLASMIC PROTEIN OMCB"/>
    <property type="match status" value="1"/>
</dbReference>
<name>A0ABR8T4S1_9BACL</name>
<feature type="domain" description="DUF11" evidence="1">
    <location>
        <begin position="740"/>
        <end position="837"/>
    </location>
</feature>
<feature type="domain" description="DUF11" evidence="1">
    <location>
        <begin position="1502"/>
        <end position="1600"/>
    </location>
</feature>
<feature type="domain" description="DUF11" evidence="1">
    <location>
        <begin position="1247"/>
        <end position="1349"/>
    </location>
</feature>
<feature type="domain" description="DUF11" evidence="1">
    <location>
        <begin position="1639"/>
        <end position="1737"/>
    </location>
</feature>
<dbReference type="InterPro" id="IPR047589">
    <property type="entry name" value="DUF11_rpt"/>
</dbReference>
<protein>
    <submittedName>
        <fullName evidence="2">DUF11 domain-containing protein</fullName>
    </submittedName>
</protein>
<dbReference type="Pfam" id="PF01345">
    <property type="entry name" value="DUF11"/>
    <property type="match status" value="13"/>
</dbReference>
<feature type="domain" description="DUF11" evidence="1">
    <location>
        <begin position="348"/>
        <end position="449"/>
    </location>
</feature>
<dbReference type="RefSeq" id="WP_191804184.1">
    <property type="nucleotide sequence ID" value="NZ_JACSQL010000015.1"/>
</dbReference>
<dbReference type="Gene3D" id="2.60.40.740">
    <property type="match status" value="13"/>
</dbReference>
<dbReference type="NCBIfam" id="TIGR01451">
    <property type="entry name" value="B_ant_repeat"/>
    <property type="match status" value="15"/>
</dbReference>
<accession>A0ABR8T4S1</accession>